<feature type="transmembrane region" description="Helical" evidence="5">
    <location>
        <begin position="361"/>
        <end position="386"/>
    </location>
</feature>
<evidence type="ECO:0000256" key="1">
    <source>
        <dbReference type="ARBA" id="ARBA00004141"/>
    </source>
</evidence>
<name>A0AAD7XUG6_9FUNG</name>
<reference evidence="6 7" key="1">
    <citation type="submission" date="2023-03" db="EMBL/GenBank/DDBJ databases">
        <title>Genome sequence of Lichtheimia ornata CBS 291.66.</title>
        <authorList>
            <person name="Mohabir J.T."/>
            <person name="Shea T.P."/>
            <person name="Kurbessoian T."/>
            <person name="Berby B."/>
            <person name="Fontaine J."/>
            <person name="Livny J."/>
            <person name="Gnirke A."/>
            <person name="Stajich J.E."/>
            <person name="Cuomo C.A."/>
        </authorList>
    </citation>
    <scope>NUCLEOTIDE SEQUENCE [LARGE SCALE GENOMIC DNA]</scope>
    <source>
        <strain evidence="6">CBS 291.66</strain>
    </source>
</reference>
<dbReference type="EMBL" id="JARTCD010000031">
    <property type="protein sequence ID" value="KAJ8657439.1"/>
    <property type="molecule type" value="Genomic_DNA"/>
</dbReference>
<sequence length="468" mass="51467">MIPTEHDALIDKTIKTSTHDHSQQQRISHWRWFVLLVFSLLSFSSALMWDTFAPCLYIFVDYYFGSVTPVTVNAINAMSLVYMLLYPFAVQPTLHYFEDSKGAGTGLKRGVMIGASLNALGAAIRWLGRSPDRFMVLSVGQVVAAFGQVFILSIPPKLAGDWFPENEANLATAIGVSANNLGVAAGCIWSPMAIMPDTMQEDIPWLLLLQFLLATSILMLTWLAFQRKPDVQRLIPHDARDDGISHDNDDSNGGGCGGSMLWKQPSFYYMLASYGVIMGVQCSVITLLAQILMPPFQDTIDESFVGWLGFIMLVIGFPASCIIGHYLDQTLRYRLVSNFLTACMALSGVGLYLSIEFDSLIGVSVSCIVLGITTSAITPVLFQYASELYYPINENTPAGYLLSAGNIGGVLLVTVLGWSEDMSRRFSMKIPMLFLVAVLFITVVFMAMIKGPLKRTLATTQYLTSLPA</sequence>
<dbReference type="AlphaFoldDB" id="A0AAD7XUG6"/>
<organism evidence="6 7">
    <name type="scientific">Lichtheimia ornata</name>
    <dbReference type="NCBI Taxonomy" id="688661"/>
    <lineage>
        <taxon>Eukaryota</taxon>
        <taxon>Fungi</taxon>
        <taxon>Fungi incertae sedis</taxon>
        <taxon>Mucoromycota</taxon>
        <taxon>Mucoromycotina</taxon>
        <taxon>Mucoromycetes</taxon>
        <taxon>Mucorales</taxon>
        <taxon>Lichtheimiaceae</taxon>
        <taxon>Lichtheimia</taxon>
    </lineage>
</organism>
<comment type="caution">
    <text evidence="6">The sequence shown here is derived from an EMBL/GenBank/DDBJ whole genome shotgun (WGS) entry which is preliminary data.</text>
</comment>
<dbReference type="Proteomes" id="UP001234581">
    <property type="component" value="Unassembled WGS sequence"/>
</dbReference>
<dbReference type="Pfam" id="PF07690">
    <property type="entry name" value="MFS_1"/>
    <property type="match status" value="1"/>
</dbReference>
<feature type="transmembrane region" description="Helical" evidence="5">
    <location>
        <begin position="304"/>
        <end position="323"/>
    </location>
</feature>
<evidence type="ECO:0000313" key="7">
    <source>
        <dbReference type="Proteomes" id="UP001234581"/>
    </source>
</evidence>
<dbReference type="InterPro" id="IPR049680">
    <property type="entry name" value="FLVCR1-2_SLC49-like"/>
</dbReference>
<dbReference type="PANTHER" id="PTHR10924:SF4">
    <property type="entry name" value="GH15861P"/>
    <property type="match status" value="1"/>
</dbReference>
<keyword evidence="4 5" id="KW-0472">Membrane</keyword>
<dbReference type="InterPro" id="IPR036259">
    <property type="entry name" value="MFS_trans_sf"/>
</dbReference>
<feature type="transmembrane region" description="Helical" evidence="5">
    <location>
        <begin position="32"/>
        <end position="60"/>
    </location>
</feature>
<dbReference type="SUPFAM" id="SSF103473">
    <property type="entry name" value="MFS general substrate transporter"/>
    <property type="match status" value="1"/>
</dbReference>
<feature type="transmembrane region" description="Helical" evidence="5">
    <location>
        <begin position="430"/>
        <end position="449"/>
    </location>
</feature>
<dbReference type="GO" id="GO:0020037">
    <property type="term" value="F:heme binding"/>
    <property type="evidence" value="ECO:0007669"/>
    <property type="project" value="TreeGrafter"/>
</dbReference>
<feature type="transmembrane region" description="Helical" evidence="5">
    <location>
        <begin position="66"/>
        <end position="89"/>
    </location>
</feature>
<dbReference type="InterPro" id="IPR011701">
    <property type="entry name" value="MFS"/>
</dbReference>
<evidence type="ECO:0000256" key="5">
    <source>
        <dbReference type="SAM" id="Phobius"/>
    </source>
</evidence>
<accession>A0AAD7XUG6</accession>
<feature type="transmembrane region" description="Helical" evidence="5">
    <location>
        <begin position="335"/>
        <end position="355"/>
    </location>
</feature>
<feature type="transmembrane region" description="Helical" evidence="5">
    <location>
        <begin position="168"/>
        <end position="191"/>
    </location>
</feature>
<feature type="transmembrane region" description="Helical" evidence="5">
    <location>
        <begin position="134"/>
        <end position="156"/>
    </location>
</feature>
<keyword evidence="2 5" id="KW-0812">Transmembrane</keyword>
<evidence type="ECO:0000313" key="6">
    <source>
        <dbReference type="EMBL" id="KAJ8657439.1"/>
    </source>
</evidence>
<dbReference type="RefSeq" id="XP_058342352.1">
    <property type="nucleotide sequence ID" value="XM_058486766.1"/>
</dbReference>
<protein>
    <submittedName>
        <fullName evidence="6">Uncharacterized protein</fullName>
    </submittedName>
</protein>
<gene>
    <name evidence="6" type="ORF">O0I10_006741</name>
</gene>
<dbReference type="GO" id="GO:0097037">
    <property type="term" value="P:heme export"/>
    <property type="evidence" value="ECO:0007669"/>
    <property type="project" value="TreeGrafter"/>
</dbReference>
<keyword evidence="3 5" id="KW-1133">Transmembrane helix</keyword>
<feature type="transmembrane region" description="Helical" evidence="5">
    <location>
        <begin position="398"/>
        <end position="418"/>
    </location>
</feature>
<dbReference type="GO" id="GO:0015232">
    <property type="term" value="F:heme transmembrane transporter activity"/>
    <property type="evidence" value="ECO:0007669"/>
    <property type="project" value="TreeGrafter"/>
</dbReference>
<evidence type="ECO:0000256" key="4">
    <source>
        <dbReference type="ARBA" id="ARBA00023136"/>
    </source>
</evidence>
<feature type="transmembrane region" description="Helical" evidence="5">
    <location>
        <begin position="203"/>
        <end position="225"/>
    </location>
</feature>
<feature type="transmembrane region" description="Helical" evidence="5">
    <location>
        <begin position="267"/>
        <end position="292"/>
    </location>
</feature>
<evidence type="ECO:0000256" key="2">
    <source>
        <dbReference type="ARBA" id="ARBA00022692"/>
    </source>
</evidence>
<proteinExistence type="predicted"/>
<dbReference type="GO" id="GO:0016020">
    <property type="term" value="C:membrane"/>
    <property type="evidence" value="ECO:0007669"/>
    <property type="project" value="UniProtKB-SubCell"/>
</dbReference>
<dbReference type="GeneID" id="83214151"/>
<evidence type="ECO:0000256" key="3">
    <source>
        <dbReference type="ARBA" id="ARBA00022989"/>
    </source>
</evidence>
<dbReference type="PANTHER" id="PTHR10924">
    <property type="entry name" value="MAJOR FACILITATOR SUPERFAMILY PROTEIN-RELATED"/>
    <property type="match status" value="1"/>
</dbReference>
<keyword evidence="7" id="KW-1185">Reference proteome</keyword>
<dbReference type="Gene3D" id="1.20.1250.20">
    <property type="entry name" value="MFS general substrate transporter like domains"/>
    <property type="match status" value="2"/>
</dbReference>
<comment type="subcellular location">
    <subcellularLocation>
        <location evidence="1">Membrane</location>
        <topology evidence="1">Multi-pass membrane protein</topology>
    </subcellularLocation>
</comment>